<evidence type="ECO:0000313" key="2">
    <source>
        <dbReference type="Proteomes" id="UP000265140"/>
    </source>
</evidence>
<dbReference type="Ensembl" id="ENSELUT00000094654.1">
    <property type="protein sequence ID" value="ENSELUP00000091090.1"/>
    <property type="gene ID" value="ENSELUG00000039317.1"/>
</dbReference>
<protein>
    <recommendedName>
        <fullName evidence="3">Reverse transcriptase domain-containing protein</fullName>
    </recommendedName>
</protein>
<name>A0AAY5LC42_ESOLU</name>
<gene>
    <name evidence="1" type="primary">MLLT11</name>
</gene>
<keyword evidence="2" id="KW-1185">Reference proteome</keyword>
<dbReference type="Ensembl" id="ENSELUT00000111253.1">
    <property type="protein sequence ID" value="ENSELUP00000096912.1"/>
    <property type="gene ID" value="ENSELUG00000039317.1"/>
</dbReference>
<evidence type="ECO:0008006" key="3">
    <source>
        <dbReference type="Google" id="ProtNLM"/>
    </source>
</evidence>
<organism evidence="1 2">
    <name type="scientific">Esox lucius</name>
    <name type="common">Northern pike</name>
    <dbReference type="NCBI Taxonomy" id="8010"/>
    <lineage>
        <taxon>Eukaryota</taxon>
        <taxon>Metazoa</taxon>
        <taxon>Chordata</taxon>
        <taxon>Craniata</taxon>
        <taxon>Vertebrata</taxon>
        <taxon>Euteleostomi</taxon>
        <taxon>Actinopterygii</taxon>
        <taxon>Neopterygii</taxon>
        <taxon>Teleostei</taxon>
        <taxon>Protacanthopterygii</taxon>
        <taxon>Esociformes</taxon>
        <taxon>Esocidae</taxon>
        <taxon>Esox</taxon>
    </lineage>
</organism>
<accession>A0AAY5LC42</accession>
<proteinExistence type="predicted"/>
<reference evidence="1" key="2">
    <citation type="submission" date="2025-05" db="UniProtKB">
        <authorList>
            <consortium name="Ensembl"/>
        </authorList>
    </citation>
    <scope>IDENTIFICATION</scope>
</reference>
<sequence>MASDKGSASVLLLLDLSAAFDTIDHSLLLERLETHIGLCGHVLTWFKSYLSERYQYVCEDGISSDKSKVCFGSSRLGPPGCVTDQEDT</sequence>
<dbReference type="Proteomes" id="UP000265140">
    <property type="component" value="Chromosome 24"/>
</dbReference>
<evidence type="ECO:0000313" key="1">
    <source>
        <dbReference type="Ensembl" id="ENSELUP00000096912.1"/>
    </source>
</evidence>
<dbReference type="AlphaFoldDB" id="A0AAY5LC42"/>
<dbReference type="PANTHER" id="PTHR33332">
    <property type="entry name" value="REVERSE TRANSCRIPTASE DOMAIN-CONTAINING PROTEIN"/>
    <property type="match status" value="1"/>
</dbReference>
<dbReference type="GeneTree" id="ENSGT01060000252886"/>
<reference evidence="1 2" key="1">
    <citation type="submission" date="2020-02" db="EMBL/GenBank/DDBJ databases">
        <title>Esox lucius (northern pike) genome, fEsoLuc1, primary haplotype.</title>
        <authorList>
            <person name="Myers G."/>
            <person name="Karagic N."/>
            <person name="Meyer A."/>
            <person name="Pippel M."/>
            <person name="Reichard M."/>
            <person name="Winkler S."/>
            <person name="Tracey A."/>
            <person name="Sims Y."/>
            <person name="Howe K."/>
            <person name="Rhie A."/>
            <person name="Formenti G."/>
            <person name="Durbin R."/>
            <person name="Fedrigo O."/>
            <person name="Jarvis E.D."/>
        </authorList>
    </citation>
    <scope>NUCLEOTIDE SEQUENCE [LARGE SCALE GENOMIC DNA]</scope>
</reference>